<dbReference type="InterPro" id="IPR045854">
    <property type="entry name" value="NO2/SO3_Rdtase_4Fe4S_sf"/>
</dbReference>
<dbReference type="InterPro" id="IPR051329">
    <property type="entry name" value="NIR_SIR_4Fe-4S"/>
</dbReference>
<sequence>MYRYDEFDHDFVQARVAEFSDQVQRRLAGEITEDQFRPLRLMNGVYLQLHAYMLRIAVPYGTLNGKQLRMLGHIARKYDKGYGHFTTRQNIQFNWPALSDIPAILADLASVEMHAIQTSGNCIRNVTADHFAGAAADEVADPRPYAEILRQWSSVHPEFSFLPRKFKIAVTGAERDRAAIQTHDIGLHLRKNAAGELGFAVYIGGGQGRTPMVARKIRDFLPEADLLSYCTAILRVYNLYGRRDNKYKARIKILVHETGVEEITRQIEAEWQELKDAQLKLPEADIRAIEAYFAPPALAERLEGDQAVKLARLDSKGFSEWLDQNVVTHRHPDYAAVTISLKGIGEVPGDASDSQMDAIADIAETYGFDELRVSHEQNLILPHVARADLKAVYDALVGIGLATANSNLISDIIACPGLDYCALATARSIPIAQEISRRFASLERQREIGELKLKISGCINACGHHHVGHIGILGVEKKGSELYQVTLGGSADENTSVGEIIGRGFSSEEITDAIEQIVETYLGLRLDPQEKFIDAYRRVGPAPFKEALYAGEAKAA</sequence>
<dbReference type="RefSeq" id="WP_024502839.1">
    <property type="nucleotide sequence ID" value="NZ_CP088147.1"/>
</dbReference>
<evidence type="ECO:0000259" key="8">
    <source>
        <dbReference type="Pfam" id="PF03460"/>
    </source>
</evidence>
<evidence type="ECO:0000256" key="4">
    <source>
        <dbReference type="ARBA" id="ARBA00023002"/>
    </source>
</evidence>
<reference evidence="9 10" key="1">
    <citation type="journal article" date="2022" name="Microbiol. Resour. Announc.">
        <title>Complete Genome Sequence of Mesorhizobium ciceri Strain R30, a Rhizobium Used as a Commercial Inoculant for Chickpea in Argentina.</title>
        <authorList>
            <person name="Foresto E."/>
            <person name="Revale S."/>
            <person name="Primo E."/>
            <person name="Nievas F."/>
            <person name="Carezzano E."/>
            <person name="Puente M."/>
            <person name="Alzari P."/>
            <person name="Mart M."/>
            <person name="Ben-Assaya M."/>
            <person name="Mornico D."/>
            <person name="Santoro M."/>
            <person name="Mart F."/>
            <person name="Giordano W."/>
            <person name="Bogino P."/>
        </authorList>
    </citation>
    <scope>NUCLEOTIDE SEQUENCE [LARGE SCALE GENOMIC DNA]</scope>
    <source>
        <strain evidence="9 10">R30</strain>
    </source>
</reference>
<dbReference type="InterPro" id="IPR005117">
    <property type="entry name" value="NiRdtase/SiRdtase_haem-b_fer"/>
</dbReference>
<dbReference type="AlphaFoldDB" id="A0AB38TGZ8"/>
<dbReference type="SUPFAM" id="SSF55124">
    <property type="entry name" value="Nitrite/Sulfite reductase N-terminal domain-like"/>
    <property type="match status" value="2"/>
</dbReference>
<keyword evidence="4" id="KW-0560">Oxidoreductase</keyword>
<keyword evidence="5" id="KW-0408">Iron</keyword>
<dbReference type="EMBL" id="CP088147">
    <property type="protein sequence ID" value="UTU53781.1"/>
    <property type="molecule type" value="Genomic_DNA"/>
</dbReference>
<feature type="domain" description="Nitrite/Sulfite reductase ferredoxin-like" evidence="8">
    <location>
        <begin position="52"/>
        <end position="110"/>
    </location>
</feature>
<keyword evidence="1" id="KW-0004">4Fe-4S</keyword>
<gene>
    <name evidence="9" type="ORF">LRP29_10505</name>
</gene>
<evidence type="ECO:0000256" key="5">
    <source>
        <dbReference type="ARBA" id="ARBA00023004"/>
    </source>
</evidence>
<evidence type="ECO:0000256" key="1">
    <source>
        <dbReference type="ARBA" id="ARBA00022485"/>
    </source>
</evidence>
<dbReference type="Pfam" id="PF01077">
    <property type="entry name" value="NIR_SIR"/>
    <property type="match status" value="2"/>
</dbReference>
<keyword evidence="2" id="KW-0349">Heme</keyword>
<name>A0AB38TGZ8_9HYPH</name>
<dbReference type="GO" id="GO:0016491">
    <property type="term" value="F:oxidoreductase activity"/>
    <property type="evidence" value="ECO:0007669"/>
    <property type="project" value="UniProtKB-KW"/>
</dbReference>
<feature type="domain" description="Nitrite/sulphite reductase 4Fe-4S" evidence="7">
    <location>
        <begin position="410"/>
        <end position="548"/>
    </location>
</feature>
<protein>
    <submittedName>
        <fullName evidence="9">Nitrite/sulfite reductase</fullName>
    </submittedName>
</protein>
<evidence type="ECO:0000313" key="10">
    <source>
        <dbReference type="Proteomes" id="UP001060070"/>
    </source>
</evidence>
<keyword evidence="10" id="KW-1185">Reference proteome</keyword>
<dbReference type="GO" id="GO:0046872">
    <property type="term" value="F:metal ion binding"/>
    <property type="evidence" value="ECO:0007669"/>
    <property type="project" value="UniProtKB-KW"/>
</dbReference>
<dbReference type="InterPro" id="IPR036136">
    <property type="entry name" value="Nit/Sulf_reduc_fer-like_dom_sf"/>
</dbReference>
<proteinExistence type="predicted"/>
<accession>A0AB38TGZ8</accession>
<dbReference type="Gene3D" id="3.90.480.10">
    <property type="entry name" value="Sulfite Reductase Hemoprotein,Domain 2"/>
    <property type="match status" value="1"/>
</dbReference>
<keyword evidence="6" id="KW-0411">Iron-sulfur</keyword>
<dbReference type="Gene3D" id="3.30.413.10">
    <property type="entry name" value="Sulfite Reductase Hemoprotein, domain 1"/>
    <property type="match status" value="2"/>
</dbReference>
<dbReference type="GO" id="GO:0020037">
    <property type="term" value="F:heme binding"/>
    <property type="evidence" value="ECO:0007669"/>
    <property type="project" value="InterPro"/>
</dbReference>
<dbReference type="PANTHER" id="PTHR32439:SF9">
    <property type="entry name" value="BLR3264 PROTEIN"/>
    <property type="match status" value="1"/>
</dbReference>
<evidence type="ECO:0000256" key="3">
    <source>
        <dbReference type="ARBA" id="ARBA00022723"/>
    </source>
</evidence>
<dbReference type="GO" id="GO:0051539">
    <property type="term" value="F:4 iron, 4 sulfur cluster binding"/>
    <property type="evidence" value="ECO:0007669"/>
    <property type="project" value="UniProtKB-KW"/>
</dbReference>
<keyword evidence="3" id="KW-0479">Metal-binding</keyword>
<feature type="domain" description="Nitrite/sulphite reductase 4Fe-4S" evidence="7">
    <location>
        <begin position="119"/>
        <end position="273"/>
    </location>
</feature>
<evidence type="ECO:0000259" key="7">
    <source>
        <dbReference type="Pfam" id="PF01077"/>
    </source>
</evidence>
<organism evidence="9 10">
    <name type="scientific">Mesorhizobium ciceri</name>
    <dbReference type="NCBI Taxonomy" id="39645"/>
    <lineage>
        <taxon>Bacteria</taxon>
        <taxon>Pseudomonadati</taxon>
        <taxon>Pseudomonadota</taxon>
        <taxon>Alphaproteobacteria</taxon>
        <taxon>Hyphomicrobiales</taxon>
        <taxon>Phyllobacteriaceae</taxon>
        <taxon>Mesorhizobium</taxon>
    </lineage>
</organism>
<dbReference type="SUPFAM" id="SSF56014">
    <property type="entry name" value="Nitrite and sulphite reductase 4Fe-4S domain-like"/>
    <property type="match status" value="2"/>
</dbReference>
<dbReference type="Proteomes" id="UP001060070">
    <property type="component" value="Chromosome"/>
</dbReference>
<evidence type="ECO:0000256" key="2">
    <source>
        <dbReference type="ARBA" id="ARBA00022617"/>
    </source>
</evidence>
<evidence type="ECO:0000256" key="6">
    <source>
        <dbReference type="ARBA" id="ARBA00023014"/>
    </source>
</evidence>
<dbReference type="InterPro" id="IPR006067">
    <property type="entry name" value="NO2/SO3_Rdtase_4Fe4S_dom"/>
</dbReference>
<dbReference type="Pfam" id="PF03460">
    <property type="entry name" value="NIR_SIR_ferr"/>
    <property type="match status" value="2"/>
</dbReference>
<evidence type="ECO:0000313" key="9">
    <source>
        <dbReference type="EMBL" id="UTU53781.1"/>
    </source>
</evidence>
<dbReference type="PANTHER" id="PTHR32439">
    <property type="entry name" value="FERREDOXIN--NITRITE REDUCTASE, CHLOROPLASTIC"/>
    <property type="match status" value="1"/>
</dbReference>
<feature type="domain" description="Nitrite/Sulfite reductase ferredoxin-like" evidence="8">
    <location>
        <begin position="335"/>
        <end position="396"/>
    </location>
</feature>